<comment type="caution">
    <text evidence="1">The sequence shown here is derived from an EMBL/GenBank/DDBJ whole genome shotgun (WGS) entry which is preliminary data.</text>
</comment>
<sequence>MTAQEAIRILHPDTTKEAIAEIKYYCGFHGKEAAIKAIEEACLLACDALEKQVPKEPKMWRNPPCYPDWADDDWGWECPNCGNQEIDYIDHHCNCGQAIDWTKEEGERWN</sequence>
<name>A0A926D8X0_9FIRM</name>
<evidence type="ECO:0000313" key="1">
    <source>
        <dbReference type="EMBL" id="MBC8534565.1"/>
    </source>
</evidence>
<dbReference type="Proteomes" id="UP000651482">
    <property type="component" value="Unassembled WGS sequence"/>
</dbReference>
<gene>
    <name evidence="1" type="ORF">IAG03_11345</name>
</gene>
<dbReference type="EMBL" id="JACRSN010000019">
    <property type="protein sequence ID" value="MBC8534565.1"/>
    <property type="molecule type" value="Genomic_DNA"/>
</dbReference>
<accession>A0A926D8X0</accession>
<organism evidence="1 2">
    <name type="scientific">Yeguia hominis</name>
    <dbReference type="NCBI Taxonomy" id="2763662"/>
    <lineage>
        <taxon>Bacteria</taxon>
        <taxon>Bacillati</taxon>
        <taxon>Bacillota</taxon>
        <taxon>Clostridia</taxon>
        <taxon>Eubacteriales</taxon>
        <taxon>Yeguiaceae</taxon>
        <taxon>Yeguia</taxon>
    </lineage>
</organism>
<dbReference type="AlphaFoldDB" id="A0A926D8X0"/>
<keyword evidence="2" id="KW-1185">Reference proteome</keyword>
<proteinExistence type="predicted"/>
<evidence type="ECO:0000313" key="2">
    <source>
        <dbReference type="Proteomes" id="UP000651482"/>
    </source>
</evidence>
<protein>
    <submittedName>
        <fullName evidence="1">Uncharacterized protein</fullName>
    </submittedName>
</protein>
<reference evidence="1" key="1">
    <citation type="submission" date="2020-08" db="EMBL/GenBank/DDBJ databases">
        <title>Genome public.</title>
        <authorList>
            <person name="Liu C."/>
            <person name="Sun Q."/>
        </authorList>
    </citation>
    <scope>NUCLEOTIDE SEQUENCE</scope>
    <source>
        <strain evidence="1">NSJ-40</strain>
    </source>
</reference>
<dbReference type="RefSeq" id="WP_249320152.1">
    <property type="nucleotide sequence ID" value="NZ_JACRSN010000019.1"/>
</dbReference>